<feature type="domain" description="DUF1588" evidence="5">
    <location>
        <begin position="524"/>
        <end position="617"/>
    </location>
</feature>
<name>A0ABY7HEF7_9BACT</name>
<dbReference type="Pfam" id="PF07637">
    <property type="entry name" value="PSD5"/>
    <property type="match status" value="1"/>
</dbReference>
<feature type="domain" description="DUF1595" evidence="7">
    <location>
        <begin position="304"/>
        <end position="365"/>
    </location>
</feature>
<evidence type="ECO:0000313" key="9">
    <source>
        <dbReference type="EMBL" id="WAS97663.1"/>
    </source>
</evidence>
<feature type="domain" description="DUF1587" evidence="4">
    <location>
        <begin position="82"/>
        <end position="144"/>
    </location>
</feature>
<evidence type="ECO:0000313" key="10">
    <source>
        <dbReference type="Proteomes" id="UP001164459"/>
    </source>
</evidence>
<gene>
    <name evidence="9" type="ORF">O0S08_16085</name>
</gene>
<dbReference type="InterPro" id="IPR013042">
    <property type="entry name" value="DUF1592"/>
</dbReference>
<organism evidence="9 10">
    <name type="scientific">Nannocystis punicea</name>
    <dbReference type="NCBI Taxonomy" id="2995304"/>
    <lineage>
        <taxon>Bacteria</taxon>
        <taxon>Pseudomonadati</taxon>
        <taxon>Myxococcota</taxon>
        <taxon>Polyangia</taxon>
        <taxon>Nannocystales</taxon>
        <taxon>Nannocystaceae</taxon>
        <taxon>Nannocystis</taxon>
    </lineage>
</organism>
<dbReference type="EMBL" id="CP114040">
    <property type="protein sequence ID" value="WAS97663.1"/>
    <property type="molecule type" value="Genomic_DNA"/>
</dbReference>
<dbReference type="RefSeq" id="WP_269040030.1">
    <property type="nucleotide sequence ID" value="NZ_CP114040.1"/>
</dbReference>
<feature type="compositionally biased region" description="Low complexity" evidence="1">
    <location>
        <begin position="52"/>
        <end position="66"/>
    </location>
</feature>
<evidence type="ECO:0000259" key="3">
    <source>
        <dbReference type="Pfam" id="PF07624"/>
    </source>
</evidence>
<accession>A0ABY7HEF7</accession>
<feature type="domain" description="DUF1585" evidence="3">
    <location>
        <begin position="632"/>
        <end position="704"/>
    </location>
</feature>
<feature type="signal peptide" evidence="2">
    <location>
        <begin position="1"/>
        <end position="28"/>
    </location>
</feature>
<dbReference type="Gene3D" id="2.60.60.40">
    <property type="match status" value="1"/>
</dbReference>
<evidence type="ECO:0000259" key="5">
    <source>
        <dbReference type="Pfam" id="PF07627"/>
    </source>
</evidence>
<feature type="chain" id="PRO_5047037552" evidence="2">
    <location>
        <begin position="29"/>
        <end position="713"/>
    </location>
</feature>
<dbReference type="InterPro" id="IPR011478">
    <property type="entry name" value="DUF1585"/>
</dbReference>
<keyword evidence="10" id="KW-1185">Reference proteome</keyword>
<dbReference type="InterPro" id="IPR031768">
    <property type="entry name" value="CBM60_xylan-bd"/>
</dbReference>
<dbReference type="Pfam" id="PF07624">
    <property type="entry name" value="PSD2"/>
    <property type="match status" value="1"/>
</dbReference>
<evidence type="ECO:0000256" key="1">
    <source>
        <dbReference type="SAM" id="MobiDB-lite"/>
    </source>
</evidence>
<dbReference type="Pfam" id="PF16841">
    <property type="entry name" value="CBM60"/>
    <property type="match status" value="1"/>
</dbReference>
<evidence type="ECO:0000256" key="2">
    <source>
        <dbReference type="SAM" id="SignalP"/>
    </source>
</evidence>
<protein>
    <submittedName>
        <fullName evidence="9">DUF1592 domain-containing protein</fullName>
    </submittedName>
</protein>
<proteinExistence type="predicted"/>
<feature type="domain" description="DUF1592" evidence="6">
    <location>
        <begin position="378"/>
        <end position="505"/>
    </location>
</feature>
<evidence type="ECO:0000259" key="7">
    <source>
        <dbReference type="Pfam" id="PF07637"/>
    </source>
</evidence>
<dbReference type="Pfam" id="PF07627">
    <property type="entry name" value="PSCyt3"/>
    <property type="match status" value="1"/>
</dbReference>
<dbReference type="PROSITE" id="PS51257">
    <property type="entry name" value="PROKAR_LIPOPROTEIN"/>
    <property type="match status" value="1"/>
</dbReference>
<dbReference type="InterPro" id="IPR013039">
    <property type="entry name" value="DUF1588"/>
</dbReference>
<sequence length="713" mass="78282">MTRQTHRPWFGAALGLVWLAGCPSSPNANDTDDPTATGNTSMTSPTGAPTEGTASDTADDPTAGDPTEGGEEADPGRVTVHRLNRTEYNNTVRDLLGTAQRPADSFPADDFGLGFDNISDVLSTSPLQAELYERAAEGLILEAMEIPITDPGSWQIEAEDALASVGGAAGEAWNLYSNGEVYQTIELPYDGQYKFSARVWGQQAGPDLPHMNLTVDQAPVAMFDVEAVQNGAQVYEITIDATAGVHKFAVEFTNDYYDEPNMADRNLLVDWFKVEGPINLPDGDNPLRTRIMVCDPNVDGEEVCLRQILTTFTERAWRRPVTGAELDALMKFVADAKGAGDTWEAGLRIALQAALVSPYFIYRVELDPAPTDLTPHPLSDFELASRLSYFLWSSMPDDELFAAAAAGTLQDPVALEAQARRMLTDDRARALIDNFAGQWWLIRNIAVAFKDVALFPQWNDAMRESMRTEMRLFAEAFFSDDRDMLEMLTATDTSVDATLAQHYGIEGQFGAEFTPVDFGELPFQGILNKAGLMTVLSHADHTSPVKRGKWVLESLLCQVPPPPPPGVDTKLTPVEGKTQREILEAHREKPECISCHVTMDPLGFGLEHYDPLGAWRDLDNGLPIDASGTLPNGTKFADGLEMQTLIADEPDFLRCVARKTFIYALGRAVGLQDIPYLDDVTETFSANDRHFSDLVVSLVTSEPFRMRRGDPAM</sequence>
<reference evidence="9" key="1">
    <citation type="submission" date="2022-11" db="EMBL/GenBank/DDBJ databases">
        <title>Minimal conservation of predation-associated metabolite biosynthetic gene clusters underscores biosynthetic potential of Myxococcota including descriptions for ten novel species: Archangium lansinium sp. nov., Myxococcus landrumus sp. nov., Nannocystis bai.</title>
        <authorList>
            <person name="Ahearne A."/>
            <person name="Stevens C."/>
            <person name="Dowd S."/>
        </authorList>
    </citation>
    <scope>NUCLEOTIDE SEQUENCE</scope>
    <source>
        <strain evidence="9">Fl3</strain>
    </source>
</reference>
<dbReference type="Pfam" id="PF07626">
    <property type="entry name" value="PSD3"/>
    <property type="match status" value="1"/>
</dbReference>
<evidence type="ECO:0000259" key="4">
    <source>
        <dbReference type="Pfam" id="PF07626"/>
    </source>
</evidence>
<dbReference type="Proteomes" id="UP001164459">
    <property type="component" value="Chromosome"/>
</dbReference>
<feature type="region of interest" description="Disordered" evidence="1">
    <location>
        <begin position="25"/>
        <end position="78"/>
    </location>
</feature>
<evidence type="ECO:0000259" key="6">
    <source>
        <dbReference type="Pfam" id="PF07631"/>
    </source>
</evidence>
<feature type="compositionally biased region" description="Polar residues" evidence="1">
    <location>
        <begin position="25"/>
        <end position="47"/>
    </location>
</feature>
<keyword evidence="2" id="KW-0732">Signal</keyword>
<evidence type="ECO:0000259" key="8">
    <source>
        <dbReference type="Pfam" id="PF16841"/>
    </source>
</evidence>
<feature type="domain" description="Carbohydrate binding module xylan-binding" evidence="8">
    <location>
        <begin position="196"/>
        <end position="279"/>
    </location>
</feature>
<dbReference type="InterPro" id="IPR013043">
    <property type="entry name" value="DUF1595"/>
</dbReference>
<dbReference type="InterPro" id="IPR013036">
    <property type="entry name" value="DUF1587"/>
</dbReference>
<dbReference type="Pfam" id="PF07631">
    <property type="entry name" value="PSD4"/>
    <property type="match status" value="1"/>
</dbReference>